<keyword evidence="3" id="KW-1185">Reference proteome</keyword>
<dbReference type="Pfam" id="PF00535">
    <property type="entry name" value="Glycos_transf_2"/>
    <property type="match status" value="1"/>
</dbReference>
<gene>
    <name evidence="2" type="ORF">ACFFVK_07245</name>
</gene>
<proteinExistence type="predicted"/>
<dbReference type="InterPro" id="IPR029044">
    <property type="entry name" value="Nucleotide-diphossugar_trans"/>
</dbReference>
<evidence type="ECO:0000313" key="3">
    <source>
        <dbReference type="Proteomes" id="UP001589562"/>
    </source>
</evidence>
<dbReference type="InterPro" id="IPR050834">
    <property type="entry name" value="Glycosyltransf_2"/>
</dbReference>
<dbReference type="SUPFAM" id="SSF53448">
    <property type="entry name" value="Nucleotide-diphospho-sugar transferases"/>
    <property type="match status" value="1"/>
</dbReference>
<dbReference type="RefSeq" id="WP_379680043.1">
    <property type="nucleotide sequence ID" value="NZ_JBHMFE010000011.1"/>
</dbReference>
<dbReference type="Gene3D" id="3.90.550.10">
    <property type="entry name" value="Spore Coat Polysaccharide Biosynthesis Protein SpsA, Chain A"/>
    <property type="match status" value="1"/>
</dbReference>
<accession>A0ABV5H912</accession>
<name>A0ABV5H912_9FLAO</name>
<dbReference type="EMBL" id="JBHMFE010000011">
    <property type="protein sequence ID" value="MFB9108367.1"/>
    <property type="molecule type" value="Genomic_DNA"/>
</dbReference>
<reference evidence="2 3" key="1">
    <citation type="submission" date="2024-09" db="EMBL/GenBank/DDBJ databases">
        <authorList>
            <person name="Sun Q."/>
            <person name="Mori K."/>
        </authorList>
    </citation>
    <scope>NUCLEOTIDE SEQUENCE [LARGE SCALE GENOMIC DNA]</scope>
    <source>
        <strain evidence="2 3">CECT 8365</strain>
    </source>
</reference>
<evidence type="ECO:0000259" key="1">
    <source>
        <dbReference type="Pfam" id="PF00535"/>
    </source>
</evidence>
<dbReference type="PANTHER" id="PTHR43685">
    <property type="entry name" value="GLYCOSYLTRANSFERASE"/>
    <property type="match status" value="1"/>
</dbReference>
<dbReference type="Proteomes" id="UP001589562">
    <property type="component" value="Unassembled WGS sequence"/>
</dbReference>
<feature type="domain" description="Glycosyltransferase 2-like" evidence="1">
    <location>
        <begin position="35"/>
        <end position="208"/>
    </location>
</feature>
<organism evidence="2 3">
    <name type="scientific">Flavobacterium gyeonganense</name>
    <dbReference type="NCBI Taxonomy" id="1310418"/>
    <lineage>
        <taxon>Bacteria</taxon>
        <taxon>Pseudomonadati</taxon>
        <taxon>Bacteroidota</taxon>
        <taxon>Flavobacteriia</taxon>
        <taxon>Flavobacteriales</taxon>
        <taxon>Flavobacteriaceae</taxon>
        <taxon>Flavobacterium</taxon>
    </lineage>
</organism>
<dbReference type="InterPro" id="IPR001173">
    <property type="entry name" value="Glyco_trans_2-like"/>
</dbReference>
<protein>
    <submittedName>
        <fullName evidence="2">Glycosyltransferase family 2 protein</fullName>
    </submittedName>
</protein>
<evidence type="ECO:0000313" key="2">
    <source>
        <dbReference type="EMBL" id="MFB9108367.1"/>
    </source>
</evidence>
<sequence>MQSCISYFVLSFTNAILVAKYNVLYQVMQNLPLVSIICLCYNHEQFVVESLNSVLNQNYENIELIIADDCSTDNSKQVIQEWLKNHAGVTFVSNETNLGNTKTFNKVLQLAKGDYIIDLATDDILLTDCVEKQINTFLNSEKKKLGIVYGNAEVISENNTHIRYYYELDEDKKTLIKPATGDIYLAMLSQSSMICSVSSMVKREVLDELNGYDENLAYEDLDLWIRASRTYNFEFIDAVLIQKRELENSLGNQFFKKFNSRTKKINYSSYLVIRKAISLNKTKEENKALLKRLHYEMIKAYKTNDILLFFKYIPLELKLRFS</sequence>
<dbReference type="PANTHER" id="PTHR43685:SF2">
    <property type="entry name" value="GLYCOSYLTRANSFERASE 2-LIKE DOMAIN-CONTAINING PROTEIN"/>
    <property type="match status" value="1"/>
</dbReference>
<comment type="caution">
    <text evidence="2">The sequence shown here is derived from an EMBL/GenBank/DDBJ whole genome shotgun (WGS) entry which is preliminary data.</text>
</comment>